<evidence type="ECO:0000313" key="2">
    <source>
        <dbReference type="Proteomes" id="UP001239397"/>
    </source>
</evidence>
<protein>
    <submittedName>
        <fullName evidence="1">Uncharacterized protein</fullName>
    </submittedName>
</protein>
<dbReference type="KEGG" id="amog:QRX60_18620"/>
<sequence>MSINYEGRLFQRAGGGDGTYARYRQEGDLVWAEFTGGKVRRGTITGISDDDGTLRLAYTMVLAGGEVISGHTVNIPEQRGGRLVLREEWERFGEHAGKGVSYLEEVEPGAAG</sequence>
<organism evidence="1 2">
    <name type="scientific">Amycolatopsis mongoliensis</name>
    <dbReference type="NCBI Taxonomy" id="715475"/>
    <lineage>
        <taxon>Bacteria</taxon>
        <taxon>Bacillati</taxon>
        <taxon>Actinomycetota</taxon>
        <taxon>Actinomycetes</taxon>
        <taxon>Pseudonocardiales</taxon>
        <taxon>Pseudonocardiaceae</taxon>
        <taxon>Amycolatopsis</taxon>
    </lineage>
</organism>
<gene>
    <name evidence="1" type="ORF">QRX60_18620</name>
</gene>
<proteinExistence type="predicted"/>
<name>A0A9Y2JZ82_9PSEU</name>
<dbReference type="AlphaFoldDB" id="A0A9Y2JZ82"/>
<dbReference type="RefSeq" id="WP_286003634.1">
    <property type="nucleotide sequence ID" value="NZ_CP127295.1"/>
</dbReference>
<dbReference type="Proteomes" id="UP001239397">
    <property type="component" value="Chromosome"/>
</dbReference>
<accession>A0A9Y2JZ82</accession>
<dbReference type="EMBL" id="CP127295">
    <property type="protein sequence ID" value="WIY07400.1"/>
    <property type="molecule type" value="Genomic_DNA"/>
</dbReference>
<evidence type="ECO:0000313" key="1">
    <source>
        <dbReference type="EMBL" id="WIY07400.1"/>
    </source>
</evidence>
<dbReference type="InterPro" id="IPR058595">
    <property type="entry name" value="Avidin-like"/>
</dbReference>
<keyword evidence="2" id="KW-1185">Reference proteome</keyword>
<reference evidence="1 2" key="1">
    <citation type="submission" date="2023-06" db="EMBL/GenBank/DDBJ databases">
        <authorList>
            <person name="Oyuntsetseg B."/>
            <person name="Kim S.B."/>
        </authorList>
    </citation>
    <scope>NUCLEOTIDE SEQUENCE [LARGE SCALE GENOMIC DNA]</scope>
    <source>
        <strain evidence="1 2">4-36</strain>
    </source>
</reference>
<dbReference type="Pfam" id="PF26421">
    <property type="entry name" value="Avidin_like"/>
    <property type="match status" value="1"/>
</dbReference>